<dbReference type="Proteomes" id="UP000199259">
    <property type="component" value="Unassembled WGS sequence"/>
</dbReference>
<evidence type="ECO:0000313" key="3">
    <source>
        <dbReference type="Proteomes" id="UP000199259"/>
    </source>
</evidence>
<keyword evidence="3" id="KW-1185">Reference proteome</keyword>
<proteinExistence type="predicted"/>
<evidence type="ECO:0000256" key="1">
    <source>
        <dbReference type="SAM" id="Phobius"/>
    </source>
</evidence>
<dbReference type="RefSeq" id="WP_091708966.1">
    <property type="nucleotide sequence ID" value="NZ_FNCA01000002.1"/>
</dbReference>
<feature type="transmembrane region" description="Helical" evidence="1">
    <location>
        <begin position="25"/>
        <end position="49"/>
    </location>
</feature>
<protein>
    <submittedName>
        <fullName evidence="2">Uncharacterized protein</fullName>
    </submittedName>
</protein>
<sequence>MAHSANGNMGSFAHIVQSLPDYSELIIALLILILLLISMDEIMDFIYMVRDIFTYKSMPFS</sequence>
<reference evidence="2 3" key="1">
    <citation type="submission" date="2016-10" db="EMBL/GenBank/DDBJ databases">
        <authorList>
            <person name="Varghese N."/>
            <person name="Submissions S."/>
        </authorList>
    </citation>
    <scope>NUCLEOTIDE SEQUENCE [LARGE SCALE GENOMIC DNA]</scope>
    <source>
        <strain evidence="2 3">PL 12/M</strain>
    </source>
</reference>
<name>A0A7Z7AVC8_9EURY</name>
<organism evidence="2 3">
    <name type="scientific">Methanolobus vulcani</name>
    <dbReference type="NCBI Taxonomy" id="38026"/>
    <lineage>
        <taxon>Archaea</taxon>
        <taxon>Methanobacteriati</taxon>
        <taxon>Methanobacteriota</taxon>
        <taxon>Stenosarchaea group</taxon>
        <taxon>Methanomicrobia</taxon>
        <taxon>Methanosarcinales</taxon>
        <taxon>Methanosarcinaceae</taxon>
        <taxon>Methanolobus</taxon>
    </lineage>
</organism>
<dbReference type="AlphaFoldDB" id="A0A7Z7AVC8"/>
<keyword evidence="1" id="KW-0812">Transmembrane</keyword>
<dbReference type="EMBL" id="FNCA01000002">
    <property type="protein sequence ID" value="SDF54844.1"/>
    <property type="molecule type" value="Genomic_DNA"/>
</dbReference>
<evidence type="ECO:0000313" key="2">
    <source>
        <dbReference type="EMBL" id="SDF54844.1"/>
    </source>
</evidence>
<keyword evidence="1" id="KW-1133">Transmembrane helix</keyword>
<comment type="caution">
    <text evidence="2">The sequence shown here is derived from an EMBL/GenBank/DDBJ whole genome shotgun (WGS) entry which is preliminary data.</text>
</comment>
<keyword evidence="1" id="KW-0472">Membrane</keyword>
<gene>
    <name evidence="2" type="ORF">SAMN04488589_0848</name>
</gene>
<accession>A0A7Z7AVC8</accession>